<evidence type="ECO:0000313" key="1">
    <source>
        <dbReference type="EMBL" id="MBP1970715.1"/>
    </source>
</evidence>
<gene>
    <name evidence="1" type="ORF">J2Z83_002851</name>
</gene>
<evidence type="ECO:0000313" key="2">
    <source>
        <dbReference type="Proteomes" id="UP001519345"/>
    </source>
</evidence>
<comment type="caution">
    <text evidence="1">The sequence shown here is derived from an EMBL/GenBank/DDBJ whole genome shotgun (WGS) entry which is preliminary data.</text>
</comment>
<protein>
    <submittedName>
        <fullName evidence="1">Uncharacterized protein</fullName>
    </submittedName>
</protein>
<proteinExistence type="predicted"/>
<organism evidence="1 2">
    <name type="scientific">Virgibacillus natechei</name>
    <dbReference type="NCBI Taxonomy" id="1216297"/>
    <lineage>
        <taxon>Bacteria</taxon>
        <taxon>Bacillati</taxon>
        <taxon>Bacillota</taxon>
        <taxon>Bacilli</taxon>
        <taxon>Bacillales</taxon>
        <taxon>Bacillaceae</taxon>
        <taxon>Virgibacillus</taxon>
    </lineage>
</organism>
<reference evidence="1 2" key="1">
    <citation type="submission" date="2021-03" db="EMBL/GenBank/DDBJ databases">
        <title>Genomic Encyclopedia of Type Strains, Phase IV (KMG-IV): sequencing the most valuable type-strain genomes for metagenomic binning, comparative biology and taxonomic classification.</title>
        <authorList>
            <person name="Goeker M."/>
        </authorList>
    </citation>
    <scope>NUCLEOTIDE SEQUENCE [LARGE SCALE GENOMIC DNA]</scope>
    <source>
        <strain evidence="1 2">DSM 25609</strain>
    </source>
</reference>
<dbReference type="EMBL" id="JAGGKX010000016">
    <property type="protein sequence ID" value="MBP1970715.1"/>
    <property type="molecule type" value="Genomic_DNA"/>
</dbReference>
<dbReference type="Proteomes" id="UP001519345">
    <property type="component" value="Unassembled WGS sequence"/>
</dbReference>
<accession>A0ABS4IJG4</accession>
<name>A0ABS4IJG4_9BACI</name>
<sequence length="50" mass="5854">MNLLNINKFEIIDIADYHITDLLKGQPLFRKFFDTFDKSDKLNTLTMASC</sequence>
<keyword evidence="2" id="KW-1185">Reference proteome</keyword>